<feature type="region of interest" description="Disordered" evidence="1">
    <location>
        <begin position="190"/>
        <end position="230"/>
    </location>
</feature>
<name>A0A9N8ELJ6_9STRA</name>
<organism evidence="2 3">
    <name type="scientific">Seminavis robusta</name>
    <dbReference type="NCBI Taxonomy" id="568900"/>
    <lineage>
        <taxon>Eukaryota</taxon>
        <taxon>Sar</taxon>
        <taxon>Stramenopiles</taxon>
        <taxon>Ochrophyta</taxon>
        <taxon>Bacillariophyta</taxon>
        <taxon>Bacillariophyceae</taxon>
        <taxon>Bacillariophycidae</taxon>
        <taxon>Naviculales</taxon>
        <taxon>Naviculaceae</taxon>
        <taxon>Seminavis</taxon>
    </lineage>
</organism>
<evidence type="ECO:0000313" key="2">
    <source>
        <dbReference type="EMBL" id="CAB9523322.1"/>
    </source>
</evidence>
<evidence type="ECO:0000313" key="3">
    <source>
        <dbReference type="Proteomes" id="UP001153069"/>
    </source>
</evidence>
<evidence type="ECO:0000256" key="1">
    <source>
        <dbReference type="SAM" id="MobiDB-lite"/>
    </source>
</evidence>
<accession>A0A9N8ELJ6</accession>
<protein>
    <submittedName>
        <fullName evidence="2">Uncharacterized protein</fullName>
    </submittedName>
</protein>
<dbReference type="EMBL" id="CAICTM010001401">
    <property type="protein sequence ID" value="CAB9523322.1"/>
    <property type="molecule type" value="Genomic_DNA"/>
</dbReference>
<sequence>MDTYAHQILDPTKLKRGTTSLPFCRFLLPLFASLISKSINPPSNPNSITAPSSRFLTQRIGMSDPTSPTKLPLLDSMMIPKEDTLFPSLAMAGLQTPTTRRTTALPKMSLKPRKSTRGYVDTLDIVHATYAVPSIAAATGTAAARTHLVASGGFSTPLFSRAPSVESLVQNAPQFPDCLSPTMDDDTKPMTAKPFLPRPKKHTKRSRPIEAATRASASRPSLTSRRPAKTLTSSVFMPDIPDQRTVSPESCADFSHSRIHRRLKMRPTTGLVL</sequence>
<keyword evidence="3" id="KW-1185">Reference proteome</keyword>
<proteinExistence type="predicted"/>
<feature type="compositionally biased region" description="Polar residues" evidence="1">
    <location>
        <begin position="215"/>
        <end position="230"/>
    </location>
</feature>
<comment type="caution">
    <text evidence="2">The sequence shown here is derived from an EMBL/GenBank/DDBJ whole genome shotgun (WGS) entry which is preliminary data.</text>
</comment>
<gene>
    <name evidence="2" type="ORF">SEMRO_1403_G269690.1</name>
</gene>
<reference evidence="2" key="1">
    <citation type="submission" date="2020-06" db="EMBL/GenBank/DDBJ databases">
        <authorList>
            <consortium name="Plant Systems Biology data submission"/>
        </authorList>
    </citation>
    <scope>NUCLEOTIDE SEQUENCE</scope>
    <source>
        <strain evidence="2">D6</strain>
    </source>
</reference>
<dbReference type="AlphaFoldDB" id="A0A9N8ELJ6"/>
<dbReference type="Proteomes" id="UP001153069">
    <property type="component" value="Unassembled WGS sequence"/>
</dbReference>